<reference evidence="2 3" key="1">
    <citation type="journal article" date="2018" name="IMA Fungus">
        <title>IMA Genome-F 9: Draft genome sequence of Annulohypoxylon stygium, Aspergillus mulundensis, Berkeleyomyces basicola (syn. Thielaviopsis basicola), Ceratocystis smalleyi, two Cercospora beticola strains, Coleophoma cylindrospora, Fusarium fracticaudum, Phialophora cf. hyalina, and Morchella septimelata.</title>
        <authorList>
            <person name="Wingfield B.D."/>
            <person name="Bills G.F."/>
            <person name="Dong Y."/>
            <person name="Huang W."/>
            <person name="Nel W.J."/>
            <person name="Swalarsk-Parry B.S."/>
            <person name="Vaghefi N."/>
            <person name="Wilken P.M."/>
            <person name="An Z."/>
            <person name="de Beer Z.W."/>
            <person name="De Vos L."/>
            <person name="Chen L."/>
            <person name="Duong T.A."/>
            <person name="Gao Y."/>
            <person name="Hammerbacher A."/>
            <person name="Kikkert J.R."/>
            <person name="Li Y."/>
            <person name="Li H."/>
            <person name="Li K."/>
            <person name="Li Q."/>
            <person name="Liu X."/>
            <person name="Ma X."/>
            <person name="Naidoo K."/>
            <person name="Pethybridge S.J."/>
            <person name="Sun J."/>
            <person name="Steenkamp E.T."/>
            <person name="van der Nest M.A."/>
            <person name="van Wyk S."/>
            <person name="Wingfield M.J."/>
            <person name="Xiong C."/>
            <person name="Yue Q."/>
            <person name="Zhang X."/>
        </authorList>
    </citation>
    <scope>NUCLEOTIDE SEQUENCE [LARGE SCALE GENOMIC DNA]</scope>
    <source>
        <strain evidence="2 3">BP 5553</strain>
    </source>
</reference>
<evidence type="ECO:0000313" key="2">
    <source>
        <dbReference type="EMBL" id="RDL40322.1"/>
    </source>
</evidence>
<proteinExistence type="predicted"/>
<gene>
    <name evidence="2" type="ORF">BP5553_00301</name>
</gene>
<dbReference type="EMBL" id="NPIC01000001">
    <property type="protein sequence ID" value="RDL40322.1"/>
    <property type="molecule type" value="Genomic_DNA"/>
</dbReference>
<sequence>MSRASNTGNLMDTEPGGEQTQYEGTSTFMKPHEKSRGSFGDWDIFPVAVGGCFNSDFPRVIETSSATEDFQKAEDKNNAANGGGDGGERMMGGEQGYAGQTVGNQGEAAKGAGYGKVEDRGEGKTEGAAKTRREQGYGPGSGVGA</sequence>
<feature type="region of interest" description="Disordered" evidence="1">
    <location>
        <begin position="65"/>
        <end position="145"/>
    </location>
</feature>
<comment type="caution">
    <text evidence="2">The sequence shown here is derived from an EMBL/GenBank/DDBJ whole genome shotgun (WGS) entry which is preliminary data.</text>
</comment>
<feature type="region of interest" description="Disordered" evidence="1">
    <location>
        <begin position="1"/>
        <end position="36"/>
    </location>
</feature>
<accession>A0A370TXR5</accession>
<feature type="compositionally biased region" description="Basic and acidic residues" evidence="1">
    <location>
        <begin position="116"/>
        <end position="135"/>
    </location>
</feature>
<dbReference type="RefSeq" id="XP_031872978.1">
    <property type="nucleotide sequence ID" value="XM_032008924.1"/>
</dbReference>
<dbReference type="Proteomes" id="UP000254866">
    <property type="component" value="Unassembled WGS sequence"/>
</dbReference>
<feature type="compositionally biased region" description="Gly residues" evidence="1">
    <location>
        <begin position="81"/>
        <end position="96"/>
    </location>
</feature>
<protein>
    <submittedName>
        <fullName evidence="2">Uncharacterized protein</fullName>
    </submittedName>
</protein>
<feature type="compositionally biased region" description="Polar residues" evidence="1">
    <location>
        <begin position="1"/>
        <end position="10"/>
    </location>
</feature>
<evidence type="ECO:0000313" key="3">
    <source>
        <dbReference type="Proteomes" id="UP000254866"/>
    </source>
</evidence>
<keyword evidence="3" id="KW-1185">Reference proteome</keyword>
<name>A0A370TXR5_9HELO</name>
<dbReference type="AlphaFoldDB" id="A0A370TXR5"/>
<evidence type="ECO:0000256" key="1">
    <source>
        <dbReference type="SAM" id="MobiDB-lite"/>
    </source>
</evidence>
<organism evidence="2 3">
    <name type="scientific">Venustampulla echinocandica</name>
    <dbReference type="NCBI Taxonomy" id="2656787"/>
    <lineage>
        <taxon>Eukaryota</taxon>
        <taxon>Fungi</taxon>
        <taxon>Dikarya</taxon>
        <taxon>Ascomycota</taxon>
        <taxon>Pezizomycotina</taxon>
        <taxon>Leotiomycetes</taxon>
        <taxon>Helotiales</taxon>
        <taxon>Pleuroascaceae</taxon>
        <taxon>Venustampulla</taxon>
    </lineage>
</organism>
<dbReference type="OrthoDB" id="5386823at2759"/>
<feature type="compositionally biased region" description="Polar residues" evidence="1">
    <location>
        <begin position="18"/>
        <end position="28"/>
    </location>
</feature>
<dbReference type="GeneID" id="43593150"/>